<evidence type="ECO:0000256" key="1">
    <source>
        <dbReference type="SAM" id="MobiDB-lite"/>
    </source>
</evidence>
<feature type="compositionally biased region" description="Low complexity" evidence="1">
    <location>
        <begin position="26"/>
        <end position="54"/>
    </location>
</feature>
<feature type="compositionally biased region" description="Basic and acidic residues" evidence="1">
    <location>
        <begin position="384"/>
        <end position="395"/>
    </location>
</feature>
<dbReference type="Proteomes" id="UP000054107">
    <property type="component" value="Unassembled WGS sequence"/>
</dbReference>
<dbReference type="AlphaFoldDB" id="A0A0B7MVU1"/>
<evidence type="ECO:0000313" key="3">
    <source>
        <dbReference type="Proteomes" id="UP000054107"/>
    </source>
</evidence>
<accession>A0A0B7MVU1</accession>
<feature type="region of interest" description="Disordered" evidence="1">
    <location>
        <begin position="383"/>
        <end position="422"/>
    </location>
</feature>
<evidence type="ECO:0000313" key="2">
    <source>
        <dbReference type="EMBL" id="CEP07243.1"/>
    </source>
</evidence>
<proteinExistence type="predicted"/>
<feature type="compositionally biased region" description="Polar residues" evidence="1">
    <location>
        <begin position="396"/>
        <end position="409"/>
    </location>
</feature>
<keyword evidence="3" id="KW-1185">Reference proteome</keyword>
<name>A0A0B7MVU1_9FUNG</name>
<feature type="region of interest" description="Disordered" evidence="1">
    <location>
        <begin position="1"/>
        <end position="57"/>
    </location>
</feature>
<reference evidence="2 3" key="1">
    <citation type="submission" date="2014-09" db="EMBL/GenBank/DDBJ databases">
        <authorList>
            <person name="Ellenberger Sabrina"/>
        </authorList>
    </citation>
    <scope>NUCLEOTIDE SEQUENCE [LARGE SCALE GENOMIC DNA]</scope>
    <source>
        <strain evidence="2 3">CBS 412.66</strain>
    </source>
</reference>
<protein>
    <submittedName>
        <fullName evidence="2">Uncharacterized protein</fullName>
    </submittedName>
</protein>
<dbReference type="EMBL" id="LN719137">
    <property type="protein sequence ID" value="CEP07243.1"/>
    <property type="molecule type" value="Genomic_DNA"/>
</dbReference>
<organism evidence="2 3">
    <name type="scientific">Parasitella parasitica</name>
    <dbReference type="NCBI Taxonomy" id="35722"/>
    <lineage>
        <taxon>Eukaryota</taxon>
        <taxon>Fungi</taxon>
        <taxon>Fungi incertae sedis</taxon>
        <taxon>Mucoromycota</taxon>
        <taxon>Mucoromycotina</taxon>
        <taxon>Mucoromycetes</taxon>
        <taxon>Mucorales</taxon>
        <taxon>Mucorineae</taxon>
        <taxon>Mucoraceae</taxon>
        <taxon>Parasitella</taxon>
    </lineage>
</organism>
<sequence length="422" mass="48584">MFSFKKKWNTVSQSDDRHSTIEEESNSSFSEFNSTFDHASPSPQQQQQQQQQSSTDYSSIRVFEMESDHDLPAIITNIPSPSVSSTSSHSTVRQSSSKPIDIKYFVPRNTEPEGLSQSVMISDHDYIHRQLLKRYQMSYDEHESLPHNSLAENNMECSHDDDSHYSSESHVNNFFSDDRSSAKMVTSLLSKSVPLLSSMSSYHKFAWSKLTPPNQDYLPSELPCPNEKYQKESNVDAGVVTVKGNRNTLESNDIDEEPDSNSLEEWINAANQRFGKITVEEKKDLEKRLGAVFSKTPWDRAHEDPCTLERLKQNPFIHILFQRYSVPMKVTNIARNARFKQIQYHFHNPSVLYMRYIRNTQTVFVIYRCYAEMIKAVRVMDSTGQDKDQEAKEQKASSSQQEAAISPNQQRRHLPDTKAPQC</sequence>
<gene>
    <name evidence="2" type="primary">PARPA_00523.1 scaffold 888</name>
</gene>
<dbReference type="OrthoDB" id="2285972at2759"/>